<accession>W2LYN5</accession>
<dbReference type="Proteomes" id="UP000054423">
    <property type="component" value="Unassembled WGS sequence"/>
</dbReference>
<dbReference type="EMBL" id="KI677367">
    <property type="protein sequence ID" value="ETM02588.1"/>
    <property type="molecule type" value="Genomic_DNA"/>
</dbReference>
<organism evidence="1">
    <name type="scientific">Phytophthora nicotianae</name>
    <name type="common">Potato buckeye rot agent</name>
    <name type="synonym">Phytophthora parasitica</name>
    <dbReference type="NCBI Taxonomy" id="4792"/>
    <lineage>
        <taxon>Eukaryota</taxon>
        <taxon>Sar</taxon>
        <taxon>Stramenopiles</taxon>
        <taxon>Oomycota</taxon>
        <taxon>Peronosporomycetes</taxon>
        <taxon>Peronosporales</taxon>
        <taxon>Peronosporaceae</taxon>
        <taxon>Phytophthora</taxon>
    </lineage>
</organism>
<dbReference type="VEuPathDB" id="FungiDB:PPTG_00916"/>
<evidence type="ECO:0000313" key="1">
    <source>
        <dbReference type="EMBL" id="ETM02588.1"/>
    </source>
</evidence>
<proteinExistence type="predicted"/>
<reference evidence="1" key="1">
    <citation type="submission" date="2013-11" db="EMBL/GenBank/DDBJ databases">
        <title>The Genome Sequence of Phytophthora parasitica CHvinca01.</title>
        <authorList>
            <consortium name="The Broad Institute Genomics Platform"/>
            <person name="Russ C."/>
            <person name="Tyler B."/>
            <person name="Panabieres F."/>
            <person name="Shan W."/>
            <person name="Tripathy S."/>
            <person name="Grunwald N."/>
            <person name="Machado M."/>
            <person name="Johnson C.S."/>
            <person name="Arredondo F."/>
            <person name="Hong C."/>
            <person name="Coffey M."/>
            <person name="Young S.K."/>
            <person name="Zeng Q."/>
            <person name="Gargeya S."/>
            <person name="Fitzgerald M."/>
            <person name="Abouelleil A."/>
            <person name="Alvarado L."/>
            <person name="Chapman S.B."/>
            <person name="Gainer-Dewar J."/>
            <person name="Goldberg J."/>
            <person name="Griggs A."/>
            <person name="Gujja S."/>
            <person name="Hansen M."/>
            <person name="Howarth C."/>
            <person name="Imamovic A."/>
            <person name="Ireland A."/>
            <person name="Larimer J."/>
            <person name="McCowan C."/>
            <person name="Murphy C."/>
            <person name="Pearson M."/>
            <person name="Poon T.W."/>
            <person name="Priest M."/>
            <person name="Roberts A."/>
            <person name="Saif S."/>
            <person name="Shea T."/>
            <person name="Sykes S."/>
            <person name="Wortman J."/>
            <person name="Nusbaum C."/>
            <person name="Birren B."/>
        </authorList>
    </citation>
    <scope>NUCLEOTIDE SEQUENCE [LARGE SCALE GENOMIC DNA]</scope>
    <source>
        <strain evidence="1">CHvinca01</strain>
    </source>
</reference>
<sequence>MKNKSEPSAIDSVRKVVPYGAMGSNCFEQSFRVAEFPPALQQKFGEVMLNHTQKSSERVLETGKKLREVDLAMRATNAKKQKAMAKSDEQLRQSINIMRYRVEVTKARYELQKEGVLSEDIDFALPLAEALAKIS</sequence>
<protein>
    <submittedName>
        <fullName evidence="1">Uncharacterized protein</fullName>
    </submittedName>
</protein>
<dbReference type="AlphaFoldDB" id="W2LYN5"/>
<name>W2LYN5_PHYNI</name>
<gene>
    <name evidence="1" type="ORF">L917_00968</name>
</gene>